<name>A0A7G6E7Q9_THEFR</name>
<dbReference type="EMBL" id="CP045798">
    <property type="protein sequence ID" value="QNB48113.1"/>
    <property type="molecule type" value="Genomic_DNA"/>
</dbReference>
<dbReference type="CDD" id="cd01990">
    <property type="entry name" value="LarE-like"/>
    <property type="match status" value="1"/>
</dbReference>
<evidence type="ECO:0000256" key="1">
    <source>
        <dbReference type="PIRSR" id="PIRSR006661-1"/>
    </source>
</evidence>
<dbReference type="InterPro" id="IPR005232">
    <property type="entry name" value="LarE"/>
</dbReference>
<dbReference type="GO" id="GO:0016783">
    <property type="term" value="F:sulfurtransferase activity"/>
    <property type="evidence" value="ECO:0007669"/>
    <property type="project" value="InterPro"/>
</dbReference>
<keyword evidence="3" id="KW-0808">Transferase</keyword>
<feature type="active site" description="Nucleophile and sulfur donor" evidence="1">
    <location>
        <position position="173"/>
    </location>
</feature>
<dbReference type="RefSeq" id="WP_034420893.1">
    <property type="nucleotide sequence ID" value="NZ_CP045798.1"/>
</dbReference>
<evidence type="ECO:0000313" key="3">
    <source>
        <dbReference type="EMBL" id="QNB48113.1"/>
    </source>
</evidence>
<sequence>MEKLKRLQDNLKQLGSVLVAYSGGVDSTLLLAVARQSLGEEKVLAVTAASELSTEEEIAEAQLYAQQIGARHLLVPVADLENENFTANTPDRCYHCKKFRFLGLLELAKEQGLNWVIEGSNADDQNDYRPGHRAVLELGVKSPLLEVGLSKAEIRELARSYGLAVWNKPSKPCLATRVPYGTTITREILQRVGQAENYLIDLLGEKQLRVRDHGQLARIELPPEIFPRITAPDMGDKVTRELKKLGYTYVTLDLLGYRQGSMNETL</sequence>
<organism evidence="3 4">
    <name type="scientific">Thermanaerosceptrum fracticalcis</name>
    <dbReference type="NCBI Taxonomy" id="1712410"/>
    <lineage>
        <taxon>Bacteria</taxon>
        <taxon>Bacillati</taxon>
        <taxon>Bacillota</taxon>
        <taxon>Clostridia</taxon>
        <taxon>Eubacteriales</taxon>
        <taxon>Peptococcaceae</taxon>
        <taxon>Thermanaerosceptrum</taxon>
    </lineage>
</organism>
<dbReference type="GO" id="GO:0006163">
    <property type="term" value="P:purine nucleotide metabolic process"/>
    <property type="evidence" value="ECO:0007669"/>
    <property type="project" value="UniProtKB-ARBA"/>
</dbReference>
<dbReference type="Proteomes" id="UP000515847">
    <property type="component" value="Chromosome"/>
</dbReference>
<dbReference type="PANTHER" id="PTHR43169:SF2">
    <property type="entry name" value="NAD_GMP SYNTHASE DOMAIN-CONTAINING PROTEIN"/>
    <property type="match status" value="1"/>
</dbReference>
<reference evidence="3 4" key="1">
    <citation type="journal article" date="2019" name="Front. Microbiol.">
        <title>Thermoanaerosceptrum fracticalcis gen. nov. sp. nov., a Novel Fumarate-Fermenting Microorganism From a Deep Fractured Carbonate Aquifer of the US Great Basin.</title>
        <authorList>
            <person name="Hamilton-Brehm S.D."/>
            <person name="Stewart L.E."/>
            <person name="Zavarin M."/>
            <person name="Caldwell M."/>
            <person name="Lawson P.A."/>
            <person name="Onstott T.C."/>
            <person name="Grzymski J."/>
            <person name="Neveux I."/>
            <person name="Lollar B.S."/>
            <person name="Russell C.E."/>
            <person name="Moser D.P."/>
        </authorList>
    </citation>
    <scope>NUCLEOTIDE SEQUENCE [LARGE SCALE GENOMIC DNA]</scope>
    <source>
        <strain evidence="3 4">DRI-13</strain>
    </source>
</reference>
<dbReference type="Gene3D" id="3.40.50.620">
    <property type="entry name" value="HUPs"/>
    <property type="match status" value="1"/>
</dbReference>
<dbReference type="Pfam" id="PF02540">
    <property type="entry name" value="NAD_synthase"/>
    <property type="match status" value="1"/>
</dbReference>
<dbReference type="InterPro" id="IPR052188">
    <property type="entry name" value="Ni-pincer_cofactor_biosynth"/>
</dbReference>
<gene>
    <name evidence="3" type="primary">larE</name>
    <name evidence="3" type="ORF">BR63_18685</name>
</gene>
<evidence type="ECO:0000259" key="2">
    <source>
        <dbReference type="Pfam" id="PF02540"/>
    </source>
</evidence>
<dbReference type="OrthoDB" id="9776919at2"/>
<evidence type="ECO:0000313" key="4">
    <source>
        <dbReference type="Proteomes" id="UP000515847"/>
    </source>
</evidence>
<accession>A0A7G6E7Q9</accession>
<keyword evidence="4" id="KW-1185">Reference proteome</keyword>
<dbReference type="AlphaFoldDB" id="A0A7G6E7Q9"/>
<feature type="domain" description="NAD/GMP synthase" evidence="2">
    <location>
        <begin position="15"/>
        <end position="80"/>
    </location>
</feature>
<dbReference type="InterPro" id="IPR022310">
    <property type="entry name" value="NAD/GMP_synthase"/>
</dbReference>
<dbReference type="PIRSF" id="PIRSF006661">
    <property type="entry name" value="PP-lp_UCP006661"/>
    <property type="match status" value="1"/>
</dbReference>
<proteinExistence type="predicted"/>
<dbReference type="SUPFAM" id="SSF52402">
    <property type="entry name" value="Adenine nucleotide alpha hydrolases-like"/>
    <property type="match status" value="1"/>
</dbReference>
<dbReference type="NCBIfam" id="TIGR00268">
    <property type="entry name" value="ATP-dependent sacrificial sulfur transferase LarE"/>
    <property type="match status" value="1"/>
</dbReference>
<dbReference type="InterPro" id="IPR014729">
    <property type="entry name" value="Rossmann-like_a/b/a_fold"/>
</dbReference>
<dbReference type="PANTHER" id="PTHR43169">
    <property type="entry name" value="EXSB FAMILY PROTEIN"/>
    <property type="match status" value="1"/>
</dbReference>
<dbReference type="KEGG" id="tfr:BR63_18685"/>
<protein>
    <submittedName>
        <fullName evidence="3">ATP-dependent sacrificial sulfur transferase LarE</fullName>
    </submittedName>
</protein>